<dbReference type="Proteomes" id="UP000294562">
    <property type="component" value="Unassembled WGS sequence"/>
</dbReference>
<keyword evidence="1" id="KW-0175">Coiled coil</keyword>
<sequence length="228" mass="25084">MTNDHDLQIRVLKRVLDWHEAPANAPRRLDMTWQDAVAFFGLPGSSDAEVGTSWDTLYDALSEMAQDGKLQGDIYVNRVRDLRPGYRGAIELQAADAAKLAEERAELDEQAVRLASERRMLDAARSNIDALQESAAATRQELEQKAVILSAREAAQATAQAELDERQTNFERERAIARREVEGLQAAAEEELRTARGWRFAGVLAMVVAIGVAVAMAAGQGWILTGNP</sequence>
<keyword evidence="2" id="KW-0812">Transmembrane</keyword>
<feature type="coiled-coil region" evidence="1">
    <location>
        <begin position="90"/>
        <end position="141"/>
    </location>
</feature>
<gene>
    <name evidence="3" type="ORF">E2L05_14690</name>
</gene>
<evidence type="ECO:0000256" key="2">
    <source>
        <dbReference type="SAM" id="Phobius"/>
    </source>
</evidence>
<keyword evidence="2" id="KW-0472">Membrane</keyword>
<dbReference type="RefSeq" id="WP_133343660.1">
    <property type="nucleotide sequence ID" value="NZ_SMZO01000039.1"/>
</dbReference>
<dbReference type="AlphaFoldDB" id="A0A4R6ANZ0"/>
<accession>A0A4R6ANZ0</accession>
<dbReference type="EMBL" id="SMZO01000039">
    <property type="protein sequence ID" value="TDL85790.1"/>
    <property type="molecule type" value="Genomic_DNA"/>
</dbReference>
<keyword evidence="4" id="KW-1185">Reference proteome</keyword>
<evidence type="ECO:0000256" key="1">
    <source>
        <dbReference type="SAM" id="Coils"/>
    </source>
</evidence>
<feature type="coiled-coil region" evidence="1">
    <location>
        <begin position="167"/>
        <end position="194"/>
    </location>
</feature>
<feature type="transmembrane region" description="Helical" evidence="2">
    <location>
        <begin position="200"/>
        <end position="223"/>
    </location>
</feature>
<evidence type="ECO:0000313" key="4">
    <source>
        <dbReference type="Proteomes" id="UP000294562"/>
    </source>
</evidence>
<proteinExistence type="predicted"/>
<reference evidence="3 4" key="1">
    <citation type="submission" date="2019-03" db="EMBL/GenBank/DDBJ databases">
        <title>Rhodobacteraceae bacterium SM1902, a new member of the family Rhodobacteraceae isolated from Yantai.</title>
        <authorList>
            <person name="Sun Y."/>
        </authorList>
    </citation>
    <scope>NUCLEOTIDE SEQUENCE [LARGE SCALE GENOMIC DNA]</scope>
    <source>
        <strain evidence="3 4">SM1902</strain>
    </source>
</reference>
<keyword evidence="2" id="KW-1133">Transmembrane helix</keyword>
<organism evidence="3 4">
    <name type="scientific">Meridianimarinicoccus aquatilis</name>
    <dbReference type="NCBI Taxonomy" id="2552766"/>
    <lineage>
        <taxon>Bacteria</taxon>
        <taxon>Pseudomonadati</taxon>
        <taxon>Pseudomonadota</taxon>
        <taxon>Alphaproteobacteria</taxon>
        <taxon>Rhodobacterales</taxon>
        <taxon>Paracoccaceae</taxon>
        <taxon>Meridianimarinicoccus</taxon>
    </lineage>
</organism>
<name>A0A4R6ANZ0_9RHOB</name>
<protein>
    <submittedName>
        <fullName evidence="3">Uncharacterized protein</fullName>
    </submittedName>
</protein>
<comment type="caution">
    <text evidence="3">The sequence shown here is derived from an EMBL/GenBank/DDBJ whole genome shotgun (WGS) entry which is preliminary data.</text>
</comment>
<dbReference type="OrthoDB" id="9844419at2"/>
<evidence type="ECO:0000313" key="3">
    <source>
        <dbReference type="EMBL" id="TDL85790.1"/>
    </source>
</evidence>